<name>F8FJD2_PAEMK</name>
<dbReference type="Pfam" id="PF03551">
    <property type="entry name" value="PadR"/>
    <property type="match status" value="1"/>
</dbReference>
<dbReference type="PANTHER" id="PTHR43252">
    <property type="entry name" value="TRANSCRIPTIONAL REGULATOR YQJI"/>
    <property type="match status" value="1"/>
</dbReference>
<evidence type="ECO:0000313" key="4">
    <source>
        <dbReference type="Proteomes" id="UP000006620"/>
    </source>
</evidence>
<accession>F8FJD2</accession>
<dbReference type="InterPro" id="IPR036390">
    <property type="entry name" value="WH_DNA-bd_sf"/>
</dbReference>
<dbReference type="InterPro" id="IPR005149">
    <property type="entry name" value="Tscrpt_reg_PadR_N"/>
</dbReference>
<dbReference type="Gene3D" id="6.10.140.1570">
    <property type="match status" value="1"/>
</dbReference>
<keyword evidence="1" id="KW-0175">Coiled coil</keyword>
<reference evidence="4" key="1">
    <citation type="submission" date="2011-06" db="EMBL/GenBank/DDBJ databases">
        <title>Complete genome sequence of Paenibacillus mucilaginosus KNP414.</title>
        <authorList>
            <person name="Wang J."/>
            <person name="Hu S."/>
            <person name="Hu X."/>
            <person name="Zhang B."/>
            <person name="Dong D."/>
            <person name="Zhang S."/>
            <person name="Zhao K."/>
            <person name="Wu D."/>
        </authorList>
    </citation>
    <scope>NUCLEOTIDE SEQUENCE [LARGE SCALE GENOMIC DNA]</scope>
    <source>
        <strain evidence="4">KNP414</strain>
    </source>
</reference>
<dbReference type="AlphaFoldDB" id="F8FJD2"/>
<feature type="coiled-coil region" evidence="1">
    <location>
        <begin position="101"/>
        <end position="164"/>
    </location>
</feature>
<evidence type="ECO:0000256" key="1">
    <source>
        <dbReference type="SAM" id="Coils"/>
    </source>
</evidence>
<dbReference type="Gene3D" id="1.10.10.10">
    <property type="entry name" value="Winged helix-like DNA-binding domain superfamily/Winged helix DNA-binding domain"/>
    <property type="match status" value="1"/>
</dbReference>
<gene>
    <name evidence="3" type="ordered locus">KNP414_01331</name>
</gene>
<dbReference type="SUPFAM" id="SSF46785">
    <property type="entry name" value="Winged helix' DNA-binding domain"/>
    <property type="match status" value="1"/>
</dbReference>
<dbReference type="PANTHER" id="PTHR43252:SF6">
    <property type="entry name" value="NEGATIVE TRANSCRIPTION REGULATOR PADR"/>
    <property type="match status" value="1"/>
</dbReference>
<dbReference type="HOGENOM" id="CLU_089258_1_0_9"/>
<dbReference type="EMBL" id="CP002869">
    <property type="protein sequence ID" value="AEI39895.1"/>
    <property type="molecule type" value="Genomic_DNA"/>
</dbReference>
<organism evidence="3 4">
    <name type="scientific">Paenibacillus mucilaginosus (strain KNP414)</name>
    <dbReference type="NCBI Taxonomy" id="1036673"/>
    <lineage>
        <taxon>Bacteria</taxon>
        <taxon>Bacillati</taxon>
        <taxon>Bacillota</taxon>
        <taxon>Bacilli</taxon>
        <taxon>Bacillales</taxon>
        <taxon>Paenibacillaceae</taxon>
        <taxon>Paenibacillus</taxon>
    </lineage>
</organism>
<dbReference type="Proteomes" id="UP000006620">
    <property type="component" value="Chromosome"/>
</dbReference>
<dbReference type="PATRIC" id="fig|1036673.3.peg.1163"/>
<feature type="domain" description="Transcription regulator PadR N-terminal" evidence="2">
    <location>
        <begin position="4"/>
        <end position="69"/>
    </location>
</feature>
<proteinExistence type="predicted"/>
<reference evidence="3 4" key="2">
    <citation type="journal article" date="2013" name="Genome Announc.">
        <title>Genome Sequence of Growth-Improving Paenibacillus mucilaginosus Strain KNP414.</title>
        <authorList>
            <person name="Lu J.J."/>
            <person name="Wang J.F."/>
            <person name="Hu X.F."/>
        </authorList>
    </citation>
    <scope>NUCLEOTIDE SEQUENCE [LARGE SCALE GENOMIC DNA]</scope>
    <source>
        <strain evidence="3 4">KNP414</strain>
    </source>
</reference>
<sequence>MQSDASGYDIKQQFEKLFSYFYNASYGTIYPTLSRMEREGLITKENLVQTGKPNKNIYTITEKGKEAFRRYLESDIQEVEIKSDFMTRLYFGGLAEPELVHRWLESTIRSTEQSLARLQAEYEVSQPRISPTQLLCLKIGMTNMENILKNLQEGLAQLSRMKEEGAGPA</sequence>
<evidence type="ECO:0000313" key="3">
    <source>
        <dbReference type="EMBL" id="AEI39895.1"/>
    </source>
</evidence>
<protein>
    <submittedName>
        <fullName evidence="3">Transcriptional regulator, PadR-like family</fullName>
    </submittedName>
</protein>
<evidence type="ECO:0000259" key="2">
    <source>
        <dbReference type="Pfam" id="PF03551"/>
    </source>
</evidence>
<dbReference type="InterPro" id="IPR036388">
    <property type="entry name" value="WH-like_DNA-bd_sf"/>
</dbReference>
<dbReference type="KEGG" id="pms:KNP414_01331"/>